<dbReference type="Proteomes" id="UP000467132">
    <property type="component" value="Unassembled WGS sequence"/>
</dbReference>
<name>A0A845QYS3_9CLOT</name>
<dbReference type="AlphaFoldDB" id="A0A845QYS3"/>
<dbReference type="EMBL" id="QXXA01000013">
    <property type="protein sequence ID" value="NBI07635.1"/>
    <property type="molecule type" value="Genomic_DNA"/>
</dbReference>
<sequence length="78" mass="9211">MNNDDKREILEILVGEKVYSKYGELKINNFSTSGEFVYLKKDDNTTYPIKIQNLIINDDLLDKYKEKINKDYNFNIVA</sequence>
<proteinExistence type="predicted"/>
<dbReference type="RefSeq" id="WP_160198105.1">
    <property type="nucleotide sequence ID" value="NZ_QXXA01000013.1"/>
</dbReference>
<keyword evidence="2" id="KW-1185">Reference proteome</keyword>
<evidence type="ECO:0000313" key="2">
    <source>
        <dbReference type="Proteomes" id="UP000467132"/>
    </source>
</evidence>
<accession>A0A845QYS3</accession>
<comment type="caution">
    <text evidence="1">The sequence shown here is derived from an EMBL/GenBank/DDBJ whole genome shotgun (WGS) entry which is preliminary data.</text>
</comment>
<gene>
    <name evidence="1" type="ORF">D3Z33_12305</name>
</gene>
<protein>
    <submittedName>
        <fullName evidence="1">Uncharacterized protein</fullName>
    </submittedName>
</protein>
<reference evidence="1 2" key="1">
    <citation type="submission" date="2018-08" db="EMBL/GenBank/DDBJ databases">
        <title>Murine metabolic-syndrome-specific gut microbial biobank.</title>
        <authorList>
            <person name="Liu C."/>
        </authorList>
    </citation>
    <scope>NUCLEOTIDE SEQUENCE [LARGE SCALE GENOMIC DNA]</scope>
    <source>
        <strain evidence="1 2">583</strain>
    </source>
</reference>
<evidence type="ECO:0000313" key="1">
    <source>
        <dbReference type="EMBL" id="NBI07635.1"/>
    </source>
</evidence>
<organism evidence="1 2">
    <name type="scientific">Senegalia massiliensis</name>
    <dbReference type="NCBI Taxonomy" id="1720316"/>
    <lineage>
        <taxon>Bacteria</taxon>
        <taxon>Bacillati</taxon>
        <taxon>Bacillota</taxon>
        <taxon>Clostridia</taxon>
        <taxon>Eubacteriales</taxon>
        <taxon>Clostridiaceae</taxon>
        <taxon>Senegalia</taxon>
    </lineage>
</organism>